<name>A0ABR1E2U9_NECAM</name>
<evidence type="ECO:0000313" key="4">
    <source>
        <dbReference type="Proteomes" id="UP001303046"/>
    </source>
</evidence>
<sequence>MTNVFVDECINIRRIETELMNRGILLVFLLIIAAVSVEGGLGSKLKDHVKSIGKPFEKGAKQGAEVAAAAAVAKAVAAVMGRRKRSEDERSYKNLEESSLTEWKQWDDKY</sequence>
<keyword evidence="2" id="KW-0472">Membrane</keyword>
<reference evidence="3 4" key="1">
    <citation type="submission" date="2023-08" db="EMBL/GenBank/DDBJ databases">
        <title>A Necator americanus chromosomal reference genome.</title>
        <authorList>
            <person name="Ilik V."/>
            <person name="Petrzelkova K.J."/>
            <person name="Pardy F."/>
            <person name="Fuh T."/>
            <person name="Niatou-Singa F.S."/>
            <person name="Gouil Q."/>
            <person name="Baker L."/>
            <person name="Ritchie M.E."/>
            <person name="Jex A.R."/>
            <person name="Gazzola D."/>
            <person name="Li H."/>
            <person name="Toshio Fujiwara R."/>
            <person name="Zhan B."/>
            <person name="Aroian R.V."/>
            <person name="Pafco B."/>
            <person name="Schwarz E.M."/>
        </authorList>
    </citation>
    <scope>NUCLEOTIDE SEQUENCE [LARGE SCALE GENOMIC DNA]</scope>
    <source>
        <strain evidence="3 4">Aroian</strain>
        <tissue evidence="3">Whole animal</tissue>
    </source>
</reference>
<feature type="compositionally biased region" description="Basic and acidic residues" evidence="1">
    <location>
        <begin position="85"/>
        <end position="96"/>
    </location>
</feature>
<dbReference type="EMBL" id="JAVFWL010000005">
    <property type="protein sequence ID" value="KAK6757024.1"/>
    <property type="molecule type" value="Genomic_DNA"/>
</dbReference>
<keyword evidence="2" id="KW-0812">Transmembrane</keyword>
<organism evidence="3 4">
    <name type="scientific">Necator americanus</name>
    <name type="common">Human hookworm</name>
    <dbReference type="NCBI Taxonomy" id="51031"/>
    <lineage>
        <taxon>Eukaryota</taxon>
        <taxon>Metazoa</taxon>
        <taxon>Ecdysozoa</taxon>
        <taxon>Nematoda</taxon>
        <taxon>Chromadorea</taxon>
        <taxon>Rhabditida</taxon>
        <taxon>Rhabditina</taxon>
        <taxon>Rhabditomorpha</taxon>
        <taxon>Strongyloidea</taxon>
        <taxon>Ancylostomatidae</taxon>
        <taxon>Bunostominae</taxon>
        <taxon>Necator</taxon>
    </lineage>
</organism>
<feature type="region of interest" description="Disordered" evidence="1">
    <location>
        <begin position="83"/>
        <end position="110"/>
    </location>
</feature>
<keyword evidence="4" id="KW-1185">Reference proteome</keyword>
<keyword evidence="2" id="KW-1133">Transmembrane helix</keyword>
<dbReference type="Proteomes" id="UP001303046">
    <property type="component" value="Unassembled WGS sequence"/>
</dbReference>
<proteinExistence type="predicted"/>
<accession>A0ABR1E2U9</accession>
<protein>
    <submittedName>
        <fullName evidence="3">Uncharacterized protein</fullName>
    </submittedName>
</protein>
<comment type="caution">
    <text evidence="3">The sequence shown here is derived from an EMBL/GenBank/DDBJ whole genome shotgun (WGS) entry which is preliminary data.</text>
</comment>
<evidence type="ECO:0000313" key="3">
    <source>
        <dbReference type="EMBL" id="KAK6757024.1"/>
    </source>
</evidence>
<evidence type="ECO:0000256" key="1">
    <source>
        <dbReference type="SAM" id="MobiDB-lite"/>
    </source>
</evidence>
<evidence type="ECO:0000256" key="2">
    <source>
        <dbReference type="SAM" id="Phobius"/>
    </source>
</evidence>
<feature type="transmembrane region" description="Helical" evidence="2">
    <location>
        <begin position="23"/>
        <end position="42"/>
    </location>
</feature>
<gene>
    <name evidence="3" type="primary">Necator_chrV.g19868</name>
    <name evidence="3" type="ORF">RB195_015076</name>
</gene>